<dbReference type="SUPFAM" id="SSF103473">
    <property type="entry name" value="MFS general substrate transporter"/>
    <property type="match status" value="1"/>
</dbReference>
<evidence type="ECO:0000313" key="9">
    <source>
        <dbReference type="EMBL" id="MFM1722365.1"/>
    </source>
</evidence>
<feature type="transmembrane region" description="Helical" evidence="7">
    <location>
        <begin position="62"/>
        <end position="82"/>
    </location>
</feature>
<feature type="transmembrane region" description="Helical" evidence="7">
    <location>
        <begin position="185"/>
        <end position="207"/>
    </location>
</feature>
<keyword evidence="3 7" id="KW-0812">Transmembrane</keyword>
<name>A0ABW9FA23_9NOCA</name>
<feature type="transmembrane region" description="Helical" evidence="7">
    <location>
        <begin position="154"/>
        <end position="179"/>
    </location>
</feature>
<sequence>MSPATSTTSPGPSAPPVSLHSSRPRLPLVVYVLAVGTFLMLTTEFVVAGILPEIAVDLGVSLGRAGSLITVFAIGMVVGAPLMTLLTMRMSKKLTLVLALLVFVAGHVFVALGTDLATAKTARFVTALATGAFWAVSTVVAAQAAGPSMGARAVGIVGAGGSLATVLGVPIGALLAQHIGWRGTFWALGGAATVAVFFIARLVPADAPRRKSSSSVLSELADLRSGRLWLVLAACLTTCGGVLATYSFIAPVLTDQAGVPSSLVPLVLTGFGIGSFVGTLTGGRLGDSHPHVVTIVTPAVTTVVLLAMALSTGSAWITVALVVVLGLFGLSANMVLIHLAVGFAGRAATLGSGLSVAAFNAGTAIGTAIAGTALATPLGLAGPATVGTAIVALTLVPTIVLGLVSRADERHCEGERSHRRELRRSGT</sequence>
<dbReference type="Gene3D" id="1.20.1250.20">
    <property type="entry name" value="MFS general substrate transporter like domains"/>
    <property type="match status" value="1"/>
</dbReference>
<comment type="caution">
    <text evidence="9">The sequence shown here is derived from an EMBL/GenBank/DDBJ whole genome shotgun (WGS) entry which is preliminary data.</text>
</comment>
<feature type="transmembrane region" description="Helical" evidence="7">
    <location>
        <begin position="261"/>
        <end position="280"/>
    </location>
</feature>
<feature type="transmembrane region" description="Helical" evidence="7">
    <location>
        <begin position="124"/>
        <end position="142"/>
    </location>
</feature>
<evidence type="ECO:0000256" key="3">
    <source>
        <dbReference type="ARBA" id="ARBA00022692"/>
    </source>
</evidence>
<dbReference type="Proteomes" id="UP001629745">
    <property type="component" value="Unassembled WGS sequence"/>
</dbReference>
<dbReference type="InterPro" id="IPR050189">
    <property type="entry name" value="MFS_Efflux_Transporters"/>
</dbReference>
<dbReference type="RefSeq" id="WP_420162923.1">
    <property type="nucleotide sequence ID" value="NZ_JBDLNV010000001.1"/>
</dbReference>
<feature type="region of interest" description="Disordered" evidence="6">
    <location>
        <begin position="1"/>
        <end position="21"/>
    </location>
</feature>
<evidence type="ECO:0000256" key="5">
    <source>
        <dbReference type="ARBA" id="ARBA00023136"/>
    </source>
</evidence>
<reference evidence="9 10" key="1">
    <citation type="submission" date="2023-11" db="EMBL/GenBank/DDBJ databases">
        <authorList>
            <person name="Val-Calvo J."/>
            <person name="Scortti M."/>
            <person name="Vazquez-Boland J."/>
        </authorList>
    </citation>
    <scope>NUCLEOTIDE SEQUENCE [LARGE SCALE GENOMIC DNA]</scope>
    <source>
        <strain evidence="9 10">PAM 2766</strain>
    </source>
</reference>
<feature type="transmembrane region" description="Helical" evidence="7">
    <location>
        <begin position="94"/>
        <end position="112"/>
    </location>
</feature>
<feature type="transmembrane region" description="Helical" evidence="7">
    <location>
        <begin position="380"/>
        <end position="404"/>
    </location>
</feature>
<dbReference type="EMBL" id="JBDLNV010000001">
    <property type="protein sequence ID" value="MFM1722365.1"/>
    <property type="molecule type" value="Genomic_DNA"/>
</dbReference>
<dbReference type="InterPro" id="IPR020846">
    <property type="entry name" value="MFS_dom"/>
</dbReference>
<feature type="transmembrane region" description="Helical" evidence="7">
    <location>
        <begin position="316"/>
        <end position="341"/>
    </location>
</feature>
<feature type="compositionally biased region" description="Low complexity" evidence="6">
    <location>
        <begin position="1"/>
        <end position="11"/>
    </location>
</feature>
<keyword evidence="10" id="KW-1185">Reference proteome</keyword>
<evidence type="ECO:0000256" key="7">
    <source>
        <dbReference type="SAM" id="Phobius"/>
    </source>
</evidence>
<keyword evidence="4 7" id="KW-1133">Transmembrane helix</keyword>
<evidence type="ECO:0000313" key="10">
    <source>
        <dbReference type="Proteomes" id="UP001629745"/>
    </source>
</evidence>
<proteinExistence type="predicted"/>
<evidence type="ECO:0000256" key="4">
    <source>
        <dbReference type="ARBA" id="ARBA00022989"/>
    </source>
</evidence>
<protein>
    <submittedName>
        <fullName evidence="9">MFS transporter</fullName>
    </submittedName>
</protein>
<evidence type="ECO:0000256" key="6">
    <source>
        <dbReference type="SAM" id="MobiDB-lite"/>
    </source>
</evidence>
<accession>A0ABW9FA23</accession>
<evidence type="ECO:0000259" key="8">
    <source>
        <dbReference type="PROSITE" id="PS50850"/>
    </source>
</evidence>
<dbReference type="Pfam" id="PF07690">
    <property type="entry name" value="MFS_1"/>
    <property type="match status" value="1"/>
</dbReference>
<feature type="transmembrane region" description="Helical" evidence="7">
    <location>
        <begin position="228"/>
        <end position="249"/>
    </location>
</feature>
<comment type="subcellular location">
    <subcellularLocation>
        <location evidence="1">Cell membrane</location>
        <topology evidence="1">Multi-pass membrane protein</topology>
    </subcellularLocation>
</comment>
<feature type="transmembrane region" description="Helical" evidence="7">
    <location>
        <begin position="353"/>
        <end position="374"/>
    </location>
</feature>
<dbReference type="PROSITE" id="PS50850">
    <property type="entry name" value="MFS"/>
    <property type="match status" value="1"/>
</dbReference>
<evidence type="ECO:0000256" key="1">
    <source>
        <dbReference type="ARBA" id="ARBA00004651"/>
    </source>
</evidence>
<organism evidence="9 10">
    <name type="scientific">Rhodococcus parequi</name>
    <dbReference type="NCBI Taxonomy" id="3137122"/>
    <lineage>
        <taxon>Bacteria</taxon>
        <taxon>Bacillati</taxon>
        <taxon>Actinomycetota</taxon>
        <taxon>Actinomycetes</taxon>
        <taxon>Mycobacteriales</taxon>
        <taxon>Nocardiaceae</taxon>
        <taxon>Rhodococcus</taxon>
    </lineage>
</organism>
<dbReference type="PRINTS" id="PR01036">
    <property type="entry name" value="TCRTETB"/>
</dbReference>
<feature type="transmembrane region" description="Helical" evidence="7">
    <location>
        <begin position="292"/>
        <end position="310"/>
    </location>
</feature>
<dbReference type="InterPro" id="IPR036259">
    <property type="entry name" value="MFS_trans_sf"/>
</dbReference>
<keyword evidence="2" id="KW-1003">Cell membrane</keyword>
<dbReference type="CDD" id="cd17324">
    <property type="entry name" value="MFS_NepI_like"/>
    <property type="match status" value="1"/>
</dbReference>
<evidence type="ECO:0000256" key="2">
    <source>
        <dbReference type="ARBA" id="ARBA00022475"/>
    </source>
</evidence>
<gene>
    <name evidence="9" type="ORF">ABEU20_000919</name>
</gene>
<dbReference type="InterPro" id="IPR011701">
    <property type="entry name" value="MFS"/>
</dbReference>
<dbReference type="PANTHER" id="PTHR43124">
    <property type="entry name" value="PURINE EFFLUX PUMP PBUE"/>
    <property type="match status" value="1"/>
</dbReference>
<feature type="transmembrane region" description="Helical" evidence="7">
    <location>
        <begin position="28"/>
        <end position="50"/>
    </location>
</feature>
<keyword evidence="5 7" id="KW-0472">Membrane</keyword>
<dbReference type="PANTHER" id="PTHR43124:SF3">
    <property type="entry name" value="CHLORAMPHENICOL EFFLUX PUMP RV0191"/>
    <property type="match status" value="1"/>
</dbReference>
<feature type="domain" description="Major facilitator superfamily (MFS) profile" evidence="8">
    <location>
        <begin position="29"/>
        <end position="406"/>
    </location>
</feature>